<accession>A0A0F9IBA1</accession>
<dbReference type="AlphaFoldDB" id="A0A0F9IBA1"/>
<proteinExistence type="predicted"/>
<protein>
    <submittedName>
        <fullName evidence="1">Uncharacterized protein</fullName>
    </submittedName>
</protein>
<gene>
    <name evidence="1" type="ORF">LCGC14_1600440</name>
</gene>
<reference evidence="1" key="1">
    <citation type="journal article" date="2015" name="Nature">
        <title>Complex archaea that bridge the gap between prokaryotes and eukaryotes.</title>
        <authorList>
            <person name="Spang A."/>
            <person name="Saw J.H."/>
            <person name="Jorgensen S.L."/>
            <person name="Zaremba-Niedzwiedzka K."/>
            <person name="Martijn J."/>
            <person name="Lind A.E."/>
            <person name="van Eijk R."/>
            <person name="Schleper C."/>
            <person name="Guy L."/>
            <person name="Ettema T.J."/>
        </authorList>
    </citation>
    <scope>NUCLEOTIDE SEQUENCE</scope>
</reference>
<organism evidence="1">
    <name type="scientific">marine sediment metagenome</name>
    <dbReference type="NCBI Taxonomy" id="412755"/>
    <lineage>
        <taxon>unclassified sequences</taxon>
        <taxon>metagenomes</taxon>
        <taxon>ecological metagenomes</taxon>
    </lineage>
</organism>
<comment type="caution">
    <text evidence="1">The sequence shown here is derived from an EMBL/GenBank/DDBJ whole genome shotgun (WGS) entry which is preliminary data.</text>
</comment>
<evidence type="ECO:0000313" key="1">
    <source>
        <dbReference type="EMBL" id="KKM24896.1"/>
    </source>
</evidence>
<sequence>MKDYNLLKELKEQSVIYSKDPDDPSNSEVVVKGVGRYRLRQIERNVQEKIADLNKIAARAQSYEDWRKIAWMIDHAAMNEMVRTIVSAKSEIEGIKEGFMFPRSAQEDLLGKVERLGNLVKLRTEELEKANDKIRKLERQLGIR</sequence>
<dbReference type="EMBL" id="LAZR01012828">
    <property type="protein sequence ID" value="KKM24896.1"/>
    <property type="molecule type" value="Genomic_DNA"/>
</dbReference>
<name>A0A0F9IBA1_9ZZZZ</name>